<keyword evidence="1" id="KW-0472">Membrane</keyword>
<comment type="caution">
    <text evidence="2">The sequence shown here is derived from an EMBL/GenBank/DDBJ whole genome shotgun (WGS) entry which is preliminary data.</text>
</comment>
<protein>
    <submittedName>
        <fullName evidence="2">Uncharacterized protein</fullName>
    </submittedName>
</protein>
<gene>
    <name evidence="2" type="ORF">CUJ83_13105</name>
</gene>
<accession>A0AAP2W865</accession>
<keyword evidence="1" id="KW-0812">Transmembrane</keyword>
<organism evidence="2 3">
    <name type="scientific">Methanooceanicella nereidis</name>
    <dbReference type="NCBI Taxonomy" id="2052831"/>
    <lineage>
        <taxon>Archaea</taxon>
        <taxon>Methanobacteriati</taxon>
        <taxon>Methanobacteriota</taxon>
        <taxon>Stenosarchaea group</taxon>
        <taxon>Methanomicrobia</taxon>
        <taxon>Methanocellales</taxon>
        <taxon>Methanocellaceae</taxon>
        <taxon>Methanooceanicella</taxon>
    </lineage>
</organism>
<keyword evidence="1" id="KW-1133">Transmembrane helix</keyword>
<keyword evidence="3" id="KW-1185">Reference proteome</keyword>
<evidence type="ECO:0000313" key="3">
    <source>
        <dbReference type="Proteomes" id="UP001320159"/>
    </source>
</evidence>
<dbReference type="EMBL" id="PGCK01000012">
    <property type="protein sequence ID" value="MCD1295934.1"/>
    <property type="molecule type" value="Genomic_DNA"/>
</dbReference>
<reference evidence="2 3" key="1">
    <citation type="submission" date="2017-11" db="EMBL/GenBank/DDBJ databases">
        <title>Isolation and Characterization of Family Methanocellaceae Species from Potential Methane Hydrate Area Offshore Southwestern Taiwan.</title>
        <authorList>
            <person name="Zhang W.-L."/>
            <person name="Chen W.-C."/>
            <person name="Lai M.-C."/>
            <person name="Chen S.-C."/>
        </authorList>
    </citation>
    <scope>NUCLEOTIDE SEQUENCE [LARGE SCALE GENOMIC DNA]</scope>
    <source>
        <strain evidence="2 3">CWC-04</strain>
    </source>
</reference>
<feature type="transmembrane region" description="Helical" evidence="1">
    <location>
        <begin position="6"/>
        <end position="29"/>
    </location>
</feature>
<sequence>MNEMFLELIIGLLSVGFVICFIIMYIMYARIKQLNAELRVIKNRVEITDEELGRLAYDIEEFKKLKF</sequence>
<name>A0AAP2W865_9EURY</name>
<evidence type="ECO:0000313" key="2">
    <source>
        <dbReference type="EMBL" id="MCD1295934.1"/>
    </source>
</evidence>
<dbReference type="RefSeq" id="WP_230742795.1">
    <property type="nucleotide sequence ID" value="NZ_PGCK01000012.1"/>
</dbReference>
<dbReference type="AlphaFoldDB" id="A0AAP2W865"/>
<proteinExistence type="predicted"/>
<dbReference type="Proteomes" id="UP001320159">
    <property type="component" value="Unassembled WGS sequence"/>
</dbReference>
<evidence type="ECO:0000256" key="1">
    <source>
        <dbReference type="SAM" id="Phobius"/>
    </source>
</evidence>